<dbReference type="PROSITE" id="PS51892">
    <property type="entry name" value="SUBTILASE"/>
    <property type="match status" value="1"/>
</dbReference>
<dbReference type="GO" id="GO:0004252">
    <property type="term" value="F:serine-type endopeptidase activity"/>
    <property type="evidence" value="ECO:0007669"/>
    <property type="project" value="InterPro"/>
</dbReference>
<comment type="caution">
    <text evidence="1">Lacks conserved residue(s) required for the propagation of feature annotation.</text>
</comment>
<dbReference type="EMBL" id="NKCK01000081">
    <property type="protein sequence ID" value="RSM01804.1"/>
    <property type="molecule type" value="Genomic_DNA"/>
</dbReference>
<feature type="region of interest" description="Disordered" evidence="2">
    <location>
        <begin position="127"/>
        <end position="172"/>
    </location>
</feature>
<dbReference type="Gene3D" id="3.40.50.200">
    <property type="entry name" value="Peptidase S8/S53 domain"/>
    <property type="match status" value="1"/>
</dbReference>
<evidence type="ECO:0000256" key="2">
    <source>
        <dbReference type="SAM" id="MobiDB-lite"/>
    </source>
</evidence>
<dbReference type="Proteomes" id="UP000287144">
    <property type="component" value="Unassembled WGS sequence"/>
</dbReference>
<organism evidence="4 5">
    <name type="scientific">Fusarium oligoseptatum</name>
    <dbReference type="NCBI Taxonomy" id="2604345"/>
    <lineage>
        <taxon>Eukaryota</taxon>
        <taxon>Fungi</taxon>
        <taxon>Dikarya</taxon>
        <taxon>Ascomycota</taxon>
        <taxon>Pezizomycotina</taxon>
        <taxon>Sordariomycetes</taxon>
        <taxon>Hypocreomycetidae</taxon>
        <taxon>Hypocreales</taxon>
        <taxon>Nectriaceae</taxon>
        <taxon>Fusarium</taxon>
        <taxon>Fusarium solani species complex</taxon>
    </lineage>
</organism>
<dbReference type="GO" id="GO:0006508">
    <property type="term" value="P:proteolysis"/>
    <property type="evidence" value="ECO:0007669"/>
    <property type="project" value="InterPro"/>
</dbReference>
<reference evidence="4 5" key="1">
    <citation type="submission" date="2017-06" db="EMBL/GenBank/DDBJ databases">
        <title>Comparative genomic analysis of Ambrosia Fusariam Clade fungi.</title>
        <authorList>
            <person name="Stajich J.E."/>
            <person name="Carrillo J."/>
            <person name="Kijimoto T."/>
            <person name="Eskalen A."/>
            <person name="O'Donnell K."/>
            <person name="Kasson M."/>
        </authorList>
    </citation>
    <scope>NUCLEOTIDE SEQUENCE [LARGE SCALE GENOMIC DNA]</scope>
    <source>
        <strain evidence="4 5">NRRL62579</strain>
    </source>
</reference>
<comment type="caution">
    <text evidence="4">The sequence shown here is derived from an EMBL/GenBank/DDBJ whole genome shotgun (WGS) entry which is preliminary data.</text>
</comment>
<gene>
    <name evidence="4" type="ORF">CEP52_008327</name>
</gene>
<sequence>MICNKDENPVDSAKRLVQLVIESIDNSNEAESLALVNSRAALDFQLRLALLELDLGKDQTLPQKRSTVVRIRPFPPHLKTGSRHQGLQAALAHNSHDEAKSHKPFSTGLPETPQALAKLEKQLLGLRKPNSSRPAGSHHRATIREDPDVNKVDESESENERHNASTSETSLLRNGRATNCSVDHKVPATVECQDTINKKNYATTFMSQADTFYKERIRPLEAKAIKVAVLDTGVDEEEIHFEAVRGNDGTSIRATKSFVEGSPHDTHDTDGHGTKVAALVVSMAPHVDLYIAKVSKTKKYA</sequence>
<proteinExistence type="inferred from homology"/>
<feature type="compositionally biased region" description="Basic and acidic residues" evidence="2">
    <location>
        <begin position="142"/>
        <end position="163"/>
    </location>
</feature>
<protein>
    <recommendedName>
        <fullName evidence="3">Peptidase S8/S53 domain-containing protein</fullName>
    </recommendedName>
</protein>
<dbReference type="AlphaFoldDB" id="A0A428TIF0"/>
<evidence type="ECO:0000313" key="4">
    <source>
        <dbReference type="EMBL" id="RSM01804.1"/>
    </source>
</evidence>
<feature type="domain" description="Peptidase S8/S53" evidence="3">
    <location>
        <begin position="223"/>
        <end position="284"/>
    </location>
</feature>
<dbReference type="InterPro" id="IPR036852">
    <property type="entry name" value="Peptidase_S8/S53_dom_sf"/>
</dbReference>
<dbReference type="SUPFAM" id="SSF52743">
    <property type="entry name" value="Subtilisin-like"/>
    <property type="match status" value="1"/>
</dbReference>
<evidence type="ECO:0000259" key="3">
    <source>
        <dbReference type="Pfam" id="PF00082"/>
    </source>
</evidence>
<dbReference type="Pfam" id="PF00082">
    <property type="entry name" value="Peptidase_S8"/>
    <property type="match status" value="1"/>
</dbReference>
<accession>A0A428TIF0</accession>
<evidence type="ECO:0000313" key="5">
    <source>
        <dbReference type="Proteomes" id="UP000287144"/>
    </source>
</evidence>
<keyword evidence="5" id="KW-1185">Reference proteome</keyword>
<name>A0A428TIF0_9HYPO</name>
<evidence type="ECO:0000256" key="1">
    <source>
        <dbReference type="PROSITE-ProRule" id="PRU01240"/>
    </source>
</evidence>
<comment type="similarity">
    <text evidence="1">Belongs to the peptidase S8 family.</text>
</comment>
<dbReference type="InterPro" id="IPR000209">
    <property type="entry name" value="Peptidase_S8/S53_dom"/>
</dbReference>